<accession>A0A0J7IK41</accession>
<evidence type="ECO:0000313" key="2">
    <source>
        <dbReference type="EMBL" id="KMQ66401.1"/>
    </source>
</evidence>
<comment type="caution">
    <text evidence="2">The sequence shown here is derived from an EMBL/GenBank/DDBJ whole genome shotgun (WGS) entry which is preliminary data.</text>
</comment>
<feature type="signal peptide" evidence="1">
    <location>
        <begin position="1"/>
        <end position="18"/>
    </location>
</feature>
<dbReference type="Proteomes" id="UP000036261">
    <property type="component" value="Unassembled WGS sequence"/>
</dbReference>
<evidence type="ECO:0000313" key="3">
    <source>
        <dbReference type="Proteomes" id="UP000036261"/>
    </source>
</evidence>
<keyword evidence="1" id="KW-0732">Signal</keyword>
<dbReference type="OrthoDB" id="1246158at2"/>
<dbReference type="EMBL" id="LFND01000001">
    <property type="protein sequence ID" value="KMQ66401.1"/>
    <property type="molecule type" value="Genomic_DNA"/>
</dbReference>
<feature type="chain" id="PRO_5005288583" description="DUF4919 domain-containing protein" evidence="1">
    <location>
        <begin position="19"/>
        <end position="200"/>
    </location>
</feature>
<gene>
    <name evidence="2" type="ORF">ACM46_02375</name>
</gene>
<protein>
    <recommendedName>
        <fullName evidence="4">DUF4919 domain-containing protein</fullName>
    </recommendedName>
</protein>
<evidence type="ECO:0008006" key="4">
    <source>
        <dbReference type="Google" id="ProtNLM"/>
    </source>
</evidence>
<dbReference type="PATRIC" id="fig|558151.6.peg.493"/>
<evidence type="ECO:0000256" key="1">
    <source>
        <dbReference type="SAM" id="SignalP"/>
    </source>
</evidence>
<proteinExistence type="predicted"/>
<sequence length="200" mass="22868">MKKLIYTFFFCIALNVSAQSAGQATSVFQKIKEVTKIDKNDRAVYDLLDEFYNKNLQAEKDEMTAETVQRIEKLASNPDTKNLHILMLFLMYQQHISRTSMAGKTPDTDFQIEAMTLLEKETQEIYGKVPAIIYIYKAEALDGAGKKNEAKAAVDQGLKVYPDSVPLKVYSYLNTKDEVLKNDLVKNHTNHWMVQQFGIK</sequence>
<dbReference type="RefSeq" id="WP_048505000.1">
    <property type="nucleotide sequence ID" value="NZ_LFND01000001.1"/>
</dbReference>
<name>A0A0J7IK41_9FLAO</name>
<keyword evidence="3" id="KW-1185">Reference proteome</keyword>
<dbReference type="AlphaFoldDB" id="A0A0J7IK41"/>
<organism evidence="2 3">
    <name type="scientific">Chryseobacterium angstadtii</name>
    <dbReference type="NCBI Taxonomy" id="558151"/>
    <lineage>
        <taxon>Bacteria</taxon>
        <taxon>Pseudomonadati</taxon>
        <taxon>Bacteroidota</taxon>
        <taxon>Flavobacteriia</taxon>
        <taxon>Flavobacteriales</taxon>
        <taxon>Weeksellaceae</taxon>
        <taxon>Chryseobacterium group</taxon>
        <taxon>Chryseobacterium</taxon>
    </lineage>
</organism>
<reference evidence="2 3" key="1">
    <citation type="journal article" date="2013" name="Int. J. Syst. Evol. Microbiol.">
        <title>Chryseobacterium angstadtii sp. nov., isolated from a newt tank.</title>
        <authorList>
            <person name="Kirk K.E."/>
            <person name="Hoffman J.A."/>
            <person name="Smith K.A."/>
            <person name="Strahan B.L."/>
            <person name="Failor K.C."/>
            <person name="Krebs J.E."/>
            <person name="Gale A.N."/>
            <person name="Do T.D."/>
            <person name="Sontag T.C."/>
            <person name="Batties A.M."/>
            <person name="Mistiszyn K."/>
            <person name="Newman J.D."/>
        </authorList>
    </citation>
    <scope>NUCLEOTIDE SEQUENCE [LARGE SCALE GENOMIC DNA]</scope>
    <source>
        <strain evidence="2 3">KM</strain>
    </source>
</reference>